<comment type="similarity">
    <text evidence="1 4">Belongs to the HscB family.</text>
</comment>
<dbReference type="HAMAP" id="MF_00682">
    <property type="entry name" value="HscB"/>
    <property type="match status" value="1"/>
</dbReference>
<keyword evidence="8" id="KW-1185">Reference proteome</keyword>
<dbReference type="GO" id="GO:0044571">
    <property type="term" value="P:[2Fe-2S] cluster assembly"/>
    <property type="evidence" value="ECO:0007669"/>
    <property type="project" value="InterPro"/>
</dbReference>
<dbReference type="PANTHER" id="PTHR14021:SF15">
    <property type="entry name" value="IRON-SULFUR CLUSTER CO-CHAPERONE PROTEIN HSCB"/>
    <property type="match status" value="1"/>
</dbReference>
<evidence type="ECO:0000256" key="3">
    <source>
        <dbReference type="ARBA" id="ARBA00025596"/>
    </source>
</evidence>
<feature type="coiled-coil region" evidence="5">
    <location>
        <begin position="139"/>
        <end position="166"/>
    </location>
</feature>
<evidence type="ECO:0000256" key="4">
    <source>
        <dbReference type="HAMAP-Rule" id="MF_00682"/>
    </source>
</evidence>
<dbReference type="GO" id="GO:0001671">
    <property type="term" value="F:ATPase activator activity"/>
    <property type="evidence" value="ECO:0007669"/>
    <property type="project" value="InterPro"/>
</dbReference>
<dbReference type="InterPro" id="IPR036869">
    <property type="entry name" value="J_dom_sf"/>
</dbReference>
<dbReference type="EMBL" id="CP000488">
    <property type="protein sequence ID" value="ABL02325.1"/>
    <property type="molecule type" value="Genomic_DNA"/>
</dbReference>
<organism evidence="7 8">
    <name type="scientific">Ruthia magnifica subsp. Calyptogena magnifica</name>
    <dbReference type="NCBI Taxonomy" id="413404"/>
    <lineage>
        <taxon>Bacteria</taxon>
        <taxon>Pseudomonadati</taxon>
        <taxon>Pseudomonadota</taxon>
        <taxon>Gammaproteobacteria</taxon>
        <taxon>Candidatus Pseudothioglobaceae</taxon>
        <taxon>Candidatus Ruthturnera</taxon>
    </lineage>
</organism>
<evidence type="ECO:0000256" key="5">
    <source>
        <dbReference type="SAM" id="Coils"/>
    </source>
</evidence>
<dbReference type="SUPFAM" id="SSF47144">
    <property type="entry name" value="HSC20 (HSCB), C-terminal oligomerisation domain"/>
    <property type="match status" value="1"/>
</dbReference>
<evidence type="ECO:0000313" key="7">
    <source>
        <dbReference type="EMBL" id="ABL02325.1"/>
    </source>
</evidence>
<protein>
    <recommendedName>
        <fullName evidence="4">Co-chaperone protein HscB homolog</fullName>
    </recommendedName>
</protein>
<dbReference type="PANTHER" id="PTHR14021">
    <property type="entry name" value="IRON-SULFUR CLUSTER CO-CHAPERONE PROTEIN HSCB"/>
    <property type="match status" value="1"/>
</dbReference>
<dbReference type="RefSeq" id="WP_011737950.1">
    <property type="nucleotide sequence ID" value="NC_008610.1"/>
</dbReference>
<dbReference type="GO" id="GO:0051087">
    <property type="term" value="F:protein-folding chaperone binding"/>
    <property type="evidence" value="ECO:0007669"/>
    <property type="project" value="InterPro"/>
</dbReference>
<dbReference type="InterPro" id="IPR036386">
    <property type="entry name" value="HscB_C_sf"/>
</dbReference>
<proteinExistence type="inferred from homology"/>
<dbReference type="Gene3D" id="1.20.1280.20">
    <property type="entry name" value="HscB, C-terminal domain"/>
    <property type="match status" value="1"/>
</dbReference>
<reference evidence="7 8" key="1">
    <citation type="journal article" date="2007" name="Science">
        <title>The Calyptogena magnifica chemoautotrophic symbiont genome.</title>
        <authorList>
            <person name="Newton I.L.G."/>
            <person name="Woyke T."/>
            <person name="Auchtung T.A."/>
            <person name="Dilly G.F."/>
            <person name="Dutton R.J."/>
            <person name="Fisher M.C."/>
            <person name="Fontanez K.M."/>
            <person name="Lau E."/>
            <person name="Stewart F.J."/>
            <person name="Richardson P.M."/>
            <person name="Barry K.W."/>
            <person name="Saunders E."/>
            <person name="Detter J.C."/>
            <person name="Wu D."/>
            <person name="Eisen J.A."/>
            <person name="Cavanaugh C.M."/>
        </authorList>
    </citation>
    <scope>NUCLEOTIDE SEQUENCE [LARGE SCALE GENOMIC DNA]</scope>
    <source>
        <strain evidence="7 8">Cm</strain>
    </source>
</reference>
<dbReference type="GO" id="GO:0006457">
    <property type="term" value="P:protein folding"/>
    <property type="evidence" value="ECO:0007669"/>
    <property type="project" value="UniProtKB-UniRule"/>
</dbReference>
<dbReference type="NCBIfam" id="TIGR00714">
    <property type="entry name" value="hscB"/>
    <property type="match status" value="1"/>
</dbReference>
<dbReference type="InterPro" id="IPR009073">
    <property type="entry name" value="HscB_oligo_C"/>
</dbReference>
<keyword evidence="2 4" id="KW-0143">Chaperone</keyword>
<dbReference type="OrthoDB" id="287587at2"/>
<dbReference type="SUPFAM" id="SSF46565">
    <property type="entry name" value="Chaperone J-domain"/>
    <property type="match status" value="1"/>
</dbReference>
<dbReference type="HOGENOM" id="CLU_068529_2_0_6"/>
<feature type="domain" description="J" evidence="6">
    <location>
        <begin position="3"/>
        <end position="75"/>
    </location>
</feature>
<comment type="function">
    <text evidence="3 4">Co-chaperone involved in the maturation of iron-sulfur cluster-containing proteins. Seems to help targeting proteins to be folded toward HscA.</text>
</comment>
<evidence type="ECO:0000256" key="2">
    <source>
        <dbReference type="ARBA" id="ARBA00023186"/>
    </source>
</evidence>
<dbReference type="InterPro" id="IPR001623">
    <property type="entry name" value="DnaJ_domain"/>
</dbReference>
<keyword evidence="5" id="KW-0175">Coiled coil</keyword>
<gene>
    <name evidence="4" type="primary">hscB</name>
    <name evidence="7" type="ordered locus">Rmag_0574</name>
</gene>
<accession>A1AWL8</accession>
<dbReference type="eggNOG" id="COG1076">
    <property type="taxonomic scope" value="Bacteria"/>
</dbReference>
<dbReference type="AlphaFoldDB" id="A1AWL8"/>
<evidence type="ECO:0000256" key="1">
    <source>
        <dbReference type="ARBA" id="ARBA00010476"/>
    </source>
</evidence>
<name>A1AWL8_RUTMC</name>
<sequence length="171" mass="19912">MENYFELFSLAADFDINITKLNIEYQQQVVKFHPDKFVSGSNKERALALQNTSLINTAFDTLKSPLNRASYLLELNGINVFDEKDTTMTVDFLMSQIELREVLESIQISKDETALDNFTERIDEKIKHNIDSIRASFANIKALNEIKDLVRELKFYEQLNVHAKQLMDEWL</sequence>
<dbReference type="GO" id="GO:0051259">
    <property type="term" value="P:protein complex oligomerization"/>
    <property type="evidence" value="ECO:0007669"/>
    <property type="project" value="InterPro"/>
</dbReference>
<dbReference type="Proteomes" id="UP000002587">
    <property type="component" value="Chromosome"/>
</dbReference>
<dbReference type="InterPro" id="IPR004640">
    <property type="entry name" value="HscB"/>
</dbReference>
<evidence type="ECO:0000313" key="8">
    <source>
        <dbReference type="Proteomes" id="UP000002587"/>
    </source>
</evidence>
<evidence type="ECO:0000259" key="6">
    <source>
        <dbReference type="PROSITE" id="PS50076"/>
    </source>
</evidence>
<dbReference type="Gene3D" id="1.10.287.110">
    <property type="entry name" value="DnaJ domain"/>
    <property type="match status" value="1"/>
</dbReference>
<dbReference type="PROSITE" id="PS50076">
    <property type="entry name" value="DNAJ_2"/>
    <property type="match status" value="1"/>
</dbReference>
<dbReference type="STRING" id="413404.Rmag_0574"/>
<dbReference type="Pfam" id="PF07743">
    <property type="entry name" value="HSCB_C"/>
    <property type="match status" value="1"/>
</dbReference>
<dbReference type="KEGG" id="rma:Rmag_0574"/>
<comment type="subunit">
    <text evidence="4">Interacts with HscA and stimulates its ATPase activity.</text>
</comment>